<feature type="transmembrane region" description="Helical" evidence="2">
    <location>
        <begin position="53"/>
        <end position="71"/>
    </location>
</feature>
<dbReference type="Proteomes" id="UP001500738">
    <property type="component" value="Unassembled WGS sequence"/>
</dbReference>
<feature type="transmembrane region" description="Helical" evidence="2">
    <location>
        <begin position="116"/>
        <end position="137"/>
    </location>
</feature>
<protein>
    <submittedName>
        <fullName evidence="3">Uncharacterized protein</fullName>
    </submittedName>
</protein>
<dbReference type="PANTHER" id="PTHR37422:SF13">
    <property type="entry name" value="LIPOPOLYSACCHARIDE BIOSYNTHESIS PROTEIN PA4999-RELATED"/>
    <property type="match status" value="1"/>
</dbReference>
<evidence type="ECO:0000313" key="4">
    <source>
        <dbReference type="Proteomes" id="UP001500738"/>
    </source>
</evidence>
<dbReference type="InterPro" id="IPR051533">
    <property type="entry name" value="WaaL-like"/>
</dbReference>
<keyword evidence="2" id="KW-0812">Transmembrane</keyword>
<comment type="caution">
    <text evidence="3">The sequence shown here is derived from an EMBL/GenBank/DDBJ whole genome shotgun (WGS) entry which is preliminary data.</text>
</comment>
<feature type="region of interest" description="Disordered" evidence="1">
    <location>
        <begin position="435"/>
        <end position="454"/>
    </location>
</feature>
<dbReference type="PANTHER" id="PTHR37422">
    <property type="entry name" value="TEICHURONIC ACID BIOSYNTHESIS PROTEIN TUAE"/>
    <property type="match status" value="1"/>
</dbReference>
<evidence type="ECO:0000256" key="1">
    <source>
        <dbReference type="SAM" id="MobiDB-lite"/>
    </source>
</evidence>
<reference evidence="3 4" key="1">
    <citation type="journal article" date="2019" name="Int. J. Syst. Evol. Microbiol.">
        <title>The Global Catalogue of Microorganisms (GCM) 10K type strain sequencing project: providing services to taxonomists for standard genome sequencing and annotation.</title>
        <authorList>
            <consortium name="The Broad Institute Genomics Platform"/>
            <consortium name="The Broad Institute Genome Sequencing Center for Infectious Disease"/>
            <person name="Wu L."/>
            <person name="Ma J."/>
        </authorList>
    </citation>
    <scope>NUCLEOTIDE SEQUENCE [LARGE SCALE GENOMIC DNA]</scope>
    <source>
        <strain evidence="3 4">JCM 15910</strain>
    </source>
</reference>
<dbReference type="EMBL" id="BAAAFE010000003">
    <property type="protein sequence ID" value="GAA0861775.1"/>
    <property type="molecule type" value="Genomic_DNA"/>
</dbReference>
<feature type="transmembrane region" description="Helical" evidence="2">
    <location>
        <begin position="231"/>
        <end position="263"/>
    </location>
</feature>
<sequence>MVLGVWPCVAILLFATLPAHRALVWSVLGAYLLLPVKTSFEFSGVPPLDKTSISNLSILIGCTLFARERWLGAFRNPAIVGLAALFVFSPFATSVFNPESFLYGERFIPPMTLYDAASQAALNIITLVPFVAAYGLLNTDERRRQFLLALVIAALAYSVLMLIEVRLSPQLHRLIYGFFPHSFGQQMRGGGFRPVVFLGHGLLVAIFCAMALAAAAARWKDATGTRRAQSGLFAAYLALILVLCKSLGAFVLAAAMVPAIAFLRARRLALLSAALCGMVLLYPAVRAAGLIPTATISEMTNAFSTDRGDSLGVRLVNEDQLLQKAAQKPMFGWGSWGRNRIYDPETGKDDSITDGSWIIAFGTWGWAGYLSMFGLLSLGAVSLLWRRRALRSISVPSAALCALLAINLLDSVPNSSIVPLTWLIAGAAFAIGGPSSGGRPRRALDPNPAAIEGN</sequence>
<evidence type="ECO:0000256" key="2">
    <source>
        <dbReference type="SAM" id="Phobius"/>
    </source>
</evidence>
<keyword evidence="4" id="KW-1185">Reference proteome</keyword>
<name>A0ABN1LXW4_9SPHN</name>
<accession>A0ABN1LXW4</accession>
<proteinExistence type="predicted"/>
<gene>
    <name evidence="3" type="ORF">GCM10009115_05730</name>
</gene>
<dbReference type="RefSeq" id="WP_215352960.1">
    <property type="nucleotide sequence ID" value="NZ_BAAAFE010000003.1"/>
</dbReference>
<feature type="transmembrane region" description="Helical" evidence="2">
    <location>
        <begin position="78"/>
        <end position="96"/>
    </location>
</feature>
<feature type="transmembrane region" description="Helical" evidence="2">
    <location>
        <begin position="197"/>
        <end position="219"/>
    </location>
</feature>
<organism evidence="3 4">
    <name type="scientific">Sphingopyxis soli</name>
    <dbReference type="NCBI Taxonomy" id="592051"/>
    <lineage>
        <taxon>Bacteria</taxon>
        <taxon>Pseudomonadati</taxon>
        <taxon>Pseudomonadota</taxon>
        <taxon>Alphaproteobacteria</taxon>
        <taxon>Sphingomonadales</taxon>
        <taxon>Sphingomonadaceae</taxon>
        <taxon>Sphingopyxis</taxon>
    </lineage>
</organism>
<evidence type="ECO:0000313" key="3">
    <source>
        <dbReference type="EMBL" id="GAA0861775.1"/>
    </source>
</evidence>
<feature type="transmembrane region" description="Helical" evidence="2">
    <location>
        <begin position="366"/>
        <end position="385"/>
    </location>
</feature>
<keyword evidence="2" id="KW-1133">Transmembrane helix</keyword>
<keyword evidence="2" id="KW-0472">Membrane</keyword>